<dbReference type="CDD" id="cd17922">
    <property type="entry name" value="DEXHc_LHR-like"/>
    <property type="match status" value="1"/>
</dbReference>
<dbReference type="KEGG" id="ave:Arcve_0622"/>
<keyword evidence="1" id="KW-0547">Nucleotide-binding</keyword>
<dbReference type="Proteomes" id="UP000008136">
    <property type="component" value="Chromosome"/>
</dbReference>
<dbReference type="InterPro" id="IPR001650">
    <property type="entry name" value="Helicase_C-like"/>
</dbReference>
<accession>F2KQT1</accession>
<dbReference type="InterPro" id="IPR014001">
    <property type="entry name" value="Helicase_ATP-bd"/>
</dbReference>
<dbReference type="HOGENOM" id="CLU_002025_0_0_2"/>
<sequence length="898" mass="101420">MLSQQVLEALKHAGIEKLSRLQEEAAKRVLEGRNLLIIAPTGSGKTEAAITPILQRMVEERPEGIALVYITPLRALNRDMLRRLKAIAEELGFKIAVRHGDTSQSERSKQSRKPPHILVTTPETLQILFLGKNLRNALKNVRYVVVDEVHELADSERGIQLSVALERLRELARFQTIGLSATVSNPKRIAAFLGRNVEVIEGGEEKLYQYEVVKPEVCEEDSKLAEELFVDAEIAAQLRLIREIAEKHTSALIFVNTRQTAEALGLKLKKLLSVEVHHGSLSKEARIESENRFARGDLKALICTSSMELGIDIGHVDVVIQYNSPRQVSRLIQRVGRSGHKAGKVSKGCIIASSFDEILESWVIVKRAEEGLIEDETMHVMSLDTLANQIAAIALEYGRIRAEKVYSIIRRAYPYRGLSYEKFVEICEFLADGNVIAFDGEEIAPLRKTRRYFYDNISMIPDEKHYRVVDITTGKTIGVLDESFLSTFSGEVFAMKGELWRVVSVDDVVKVEPVAKEGDIPSWAGEEIPVPYEVAQDVGLLRLWIANMLRNEGREETIKALMEKFRTNRAACLEVFDVIEEHIKNFEVSSDRHITIESSGGVAIINACFGHRVNEALGRIVAMLLSARRGSNVAVEIDPYRIKLSPARAEEVKEVLLSIDSDAVEWLAERALIDTKLLQWKVINAARKFGYLSKDADLSRMNLRNLVLRLKDTPIYSEAVREIFVERFDVERVKEIVSKLGSEIGISVYGSLSPISLVPRQQAFDLLMPSKPTEAILAVFRRRLDEEFCILHCLNCGCTIRERVGSIDEVRCIRCGSKLVACVNARRSIEEFKKEELFRIANLVMSYGKKAVYAMNTHGVGAENAARILARFYPSERDFFLELLEAEKRYIRTRKFWD</sequence>
<dbReference type="InterPro" id="IPR017170">
    <property type="entry name" value="Lhr-like"/>
</dbReference>
<keyword evidence="6" id="KW-0238">DNA-binding</keyword>
<feature type="domain" description="Helicase C-terminal" evidence="11">
    <location>
        <begin position="236"/>
        <end position="384"/>
    </location>
</feature>
<dbReference type="OrthoDB" id="33870at2157"/>
<dbReference type="GO" id="GO:0003677">
    <property type="term" value="F:DNA binding"/>
    <property type="evidence" value="ECO:0007669"/>
    <property type="project" value="UniProtKB-KW"/>
</dbReference>
<dbReference type="InterPro" id="IPR052511">
    <property type="entry name" value="ATP-dep_Helicase"/>
</dbReference>
<dbReference type="InterPro" id="IPR045628">
    <property type="entry name" value="Lhr_WH_dom"/>
</dbReference>
<evidence type="ECO:0000259" key="11">
    <source>
        <dbReference type="PROSITE" id="PS51194"/>
    </source>
</evidence>
<dbReference type="SMART" id="SM00490">
    <property type="entry name" value="HELICc"/>
    <property type="match status" value="1"/>
</dbReference>
<dbReference type="PANTHER" id="PTHR47962">
    <property type="entry name" value="ATP-DEPENDENT HELICASE LHR-RELATED-RELATED"/>
    <property type="match status" value="1"/>
</dbReference>
<comment type="similarity">
    <text evidence="9">Belongs to the Lhr helicase family. Lhr-Core subfamily.</text>
</comment>
<dbReference type="GO" id="GO:0004386">
    <property type="term" value="F:helicase activity"/>
    <property type="evidence" value="ECO:0007669"/>
    <property type="project" value="UniProtKB-KW"/>
</dbReference>
<dbReference type="GO" id="GO:0006281">
    <property type="term" value="P:DNA repair"/>
    <property type="evidence" value="ECO:0007669"/>
    <property type="project" value="UniProtKB-KW"/>
</dbReference>
<dbReference type="AlphaFoldDB" id="F2KQT1"/>
<keyword evidence="5" id="KW-0067">ATP-binding</keyword>
<keyword evidence="8" id="KW-0413">Isomerase</keyword>
<evidence type="ECO:0000256" key="7">
    <source>
        <dbReference type="ARBA" id="ARBA00023204"/>
    </source>
</evidence>
<dbReference type="EMBL" id="CP002588">
    <property type="protein sequence ID" value="AEA46643.1"/>
    <property type="molecule type" value="Genomic_DNA"/>
</dbReference>
<dbReference type="STRING" id="693661.Arcve_0622"/>
<keyword evidence="2" id="KW-0227">DNA damage</keyword>
<reference evidence="12 13" key="1">
    <citation type="submission" date="2011-03" db="EMBL/GenBank/DDBJ databases">
        <title>The complete genome of Archaeoglobus veneficus SNP6.</title>
        <authorList>
            <consortium name="US DOE Joint Genome Institute (JGI-PGF)"/>
            <person name="Lucas S."/>
            <person name="Copeland A."/>
            <person name="Lapidus A."/>
            <person name="Bruce D."/>
            <person name="Goodwin L."/>
            <person name="Pitluck S."/>
            <person name="Kyrpides N."/>
            <person name="Mavromatis K."/>
            <person name="Pagani I."/>
            <person name="Ivanova N."/>
            <person name="Mikhailova N."/>
            <person name="Lu M."/>
            <person name="Detter J.C."/>
            <person name="Tapia R."/>
            <person name="Han C."/>
            <person name="Land M."/>
            <person name="Hauser L."/>
            <person name="Markowitz V."/>
            <person name="Cheng J.-F."/>
            <person name="Hugenholtz P."/>
            <person name="Woyke T."/>
            <person name="Wu D."/>
            <person name="Spring S."/>
            <person name="Brambilla E."/>
            <person name="Klenk H.-P."/>
            <person name="Eisen J.A."/>
        </authorList>
    </citation>
    <scope>NUCLEOTIDE SEQUENCE [LARGE SCALE GENOMIC DNA]</scope>
    <source>
        <strain>SNP6</strain>
    </source>
</reference>
<evidence type="ECO:0000256" key="1">
    <source>
        <dbReference type="ARBA" id="ARBA00022741"/>
    </source>
</evidence>
<evidence type="ECO:0000256" key="6">
    <source>
        <dbReference type="ARBA" id="ARBA00023125"/>
    </source>
</evidence>
<dbReference type="PANTHER" id="PTHR47962:SF5">
    <property type="entry name" value="ATP-DEPENDENT HELICASE LHR-RELATED"/>
    <property type="match status" value="1"/>
</dbReference>
<proteinExistence type="inferred from homology"/>
<evidence type="ECO:0000256" key="3">
    <source>
        <dbReference type="ARBA" id="ARBA00022801"/>
    </source>
</evidence>
<evidence type="ECO:0000259" key="10">
    <source>
        <dbReference type="PROSITE" id="PS51192"/>
    </source>
</evidence>
<keyword evidence="7" id="KW-0234">DNA repair</keyword>
<dbReference type="PROSITE" id="PS51194">
    <property type="entry name" value="HELICASE_CTER"/>
    <property type="match status" value="1"/>
</dbReference>
<dbReference type="GO" id="GO:0005524">
    <property type="term" value="F:ATP binding"/>
    <property type="evidence" value="ECO:0007669"/>
    <property type="project" value="UniProtKB-KW"/>
</dbReference>
<evidence type="ECO:0000256" key="8">
    <source>
        <dbReference type="ARBA" id="ARBA00023235"/>
    </source>
</evidence>
<feature type="domain" description="Helicase ATP-binding" evidence="10">
    <location>
        <begin position="26"/>
        <end position="201"/>
    </location>
</feature>
<evidence type="ECO:0000313" key="13">
    <source>
        <dbReference type="Proteomes" id="UP000008136"/>
    </source>
</evidence>
<dbReference type="SUPFAM" id="SSF52540">
    <property type="entry name" value="P-loop containing nucleoside triphosphate hydrolases"/>
    <property type="match status" value="1"/>
</dbReference>
<dbReference type="PROSITE" id="PS51192">
    <property type="entry name" value="HELICASE_ATP_BIND_1"/>
    <property type="match status" value="1"/>
</dbReference>
<dbReference type="GO" id="GO:0016887">
    <property type="term" value="F:ATP hydrolysis activity"/>
    <property type="evidence" value="ECO:0007669"/>
    <property type="project" value="TreeGrafter"/>
</dbReference>
<dbReference type="Pfam" id="PF00271">
    <property type="entry name" value="Helicase_C"/>
    <property type="match status" value="1"/>
</dbReference>
<dbReference type="Pfam" id="PF00270">
    <property type="entry name" value="DEAD"/>
    <property type="match status" value="1"/>
</dbReference>
<dbReference type="PIRSF" id="PIRSF037307">
    <property type="entry name" value="Lhr-like_helic_prd"/>
    <property type="match status" value="1"/>
</dbReference>
<dbReference type="SMART" id="SM00487">
    <property type="entry name" value="DEXDc"/>
    <property type="match status" value="1"/>
</dbReference>
<dbReference type="InterPro" id="IPR013701">
    <property type="entry name" value="Lhr-like_DEAD/DEAH_assoc"/>
</dbReference>
<organism evidence="12 13">
    <name type="scientific">Archaeoglobus veneficus (strain DSM 11195 / SNP6)</name>
    <dbReference type="NCBI Taxonomy" id="693661"/>
    <lineage>
        <taxon>Archaea</taxon>
        <taxon>Methanobacteriati</taxon>
        <taxon>Methanobacteriota</taxon>
        <taxon>Archaeoglobi</taxon>
        <taxon>Archaeoglobales</taxon>
        <taxon>Archaeoglobaceae</taxon>
        <taxon>Archaeoglobus</taxon>
    </lineage>
</organism>
<dbReference type="Pfam" id="PF08494">
    <property type="entry name" value="DEAD_assoc"/>
    <property type="match status" value="1"/>
</dbReference>
<dbReference type="GO" id="GO:0140097">
    <property type="term" value="F:catalytic activity, acting on DNA"/>
    <property type="evidence" value="ECO:0007669"/>
    <property type="project" value="UniProtKB-ARBA"/>
</dbReference>
<dbReference type="InterPro" id="IPR027417">
    <property type="entry name" value="P-loop_NTPase"/>
</dbReference>
<name>F2KQT1_ARCVS</name>
<evidence type="ECO:0000256" key="5">
    <source>
        <dbReference type="ARBA" id="ARBA00022840"/>
    </source>
</evidence>
<protein>
    <submittedName>
        <fullName evidence="12">DEAD/DEAH box helicase domain protein</fullName>
    </submittedName>
</protein>
<dbReference type="InterPro" id="IPR011545">
    <property type="entry name" value="DEAD/DEAH_box_helicase_dom"/>
</dbReference>
<evidence type="ECO:0000313" key="12">
    <source>
        <dbReference type="EMBL" id="AEA46643.1"/>
    </source>
</evidence>
<dbReference type="GeneID" id="10393719"/>
<evidence type="ECO:0000256" key="2">
    <source>
        <dbReference type="ARBA" id="ARBA00022763"/>
    </source>
</evidence>
<gene>
    <name evidence="12" type="ordered locus">Arcve_0622</name>
</gene>
<keyword evidence="13" id="KW-1185">Reference proteome</keyword>
<dbReference type="Gene3D" id="3.40.50.300">
    <property type="entry name" value="P-loop containing nucleotide triphosphate hydrolases"/>
    <property type="match status" value="2"/>
</dbReference>
<evidence type="ECO:0000256" key="4">
    <source>
        <dbReference type="ARBA" id="ARBA00022806"/>
    </source>
</evidence>
<dbReference type="RefSeq" id="WP_013683317.1">
    <property type="nucleotide sequence ID" value="NC_015320.1"/>
</dbReference>
<keyword evidence="4 12" id="KW-0347">Helicase</keyword>
<dbReference type="eggNOG" id="arCOG00557">
    <property type="taxonomic scope" value="Archaea"/>
</dbReference>
<evidence type="ECO:0000256" key="9">
    <source>
        <dbReference type="ARBA" id="ARBA00093467"/>
    </source>
</evidence>
<dbReference type="Pfam" id="PF19306">
    <property type="entry name" value="WHD_Lhr"/>
    <property type="match status" value="1"/>
</dbReference>
<keyword evidence="3" id="KW-0378">Hydrolase</keyword>